<sequence length="207" mass="22205">MSSLRPDPTSRIHPEPEPTTTTSSPSIDHFDRLPDSLLLLVFNKIGDVKALGRCCVVCLRFHSLVPQVDNVVVRVDCVISDDDTSSSSSSTKSHSPSSSSGFSSVFRLVFGGIVKPFQALGQLLGPKVNSRNGFFNSSFSVGTTTTTDDDTEPDQGGITHHSPTQGKHNGLRQSGLSHETESFFGLPLGSPSSVDDALQSYQPFVHD</sequence>
<organism evidence="1 2">
    <name type="scientific">Populus alba</name>
    <name type="common">White poplar</name>
    <dbReference type="NCBI Taxonomy" id="43335"/>
    <lineage>
        <taxon>Eukaryota</taxon>
        <taxon>Viridiplantae</taxon>
        <taxon>Streptophyta</taxon>
        <taxon>Embryophyta</taxon>
        <taxon>Tracheophyta</taxon>
        <taxon>Spermatophyta</taxon>
        <taxon>Magnoliopsida</taxon>
        <taxon>eudicotyledons</taxon>
        <taxon>Gunneridae</taxon>
        <taxon>Pentapetalae</taxon>
        <taxon>rosids</taxon>
        <taxon>fabids</taxon>
        <taxon>Malpighiales</taxon>
        <taxon>Salicaceae</taxon>
        <taxon>Saliceae</taxon>
        <taxon>Populus</taxon>
    </lineage>
</organism>
<comment type="caution">
    <text evidence="1">The sequence shown here is derived from an EMBL/GenBank/DDBJ whole genome shotgun (WGS) entry which is preliminary data.</text>
</comment>
<dbReference type="EMBL" id="RCHU02000011">
    <property type="protein sequence ID" value="KAL3576389.1"/>
    <property type="molecule type" value="Genomic_DNA"/>
</dbReference>
<evidence type="ECO:0000313" key="1">
    <source>
        <dbReference type="EMBL" id="KAL3576389.1"/>
    </source>
</evidence>
<name>A0ACC4BCU6_POPAL</name>
<evidence type="ECO:0000313" key="2">
    <source>
        <dbReference type="Proteomes" id="UP000309997"/>
    </source>
</evidence>
<gene>
    <name evidence="1" type="ORF">D5086_021672</name>
</gene>
<accession>A0ACC4BCU6</accession>
<dbReference type="Proteomes" id="UP000309997">
    <property type="component" value="Unassembled WGS sequence"/>
</dbReference>
<reference evidence="1 2" key="1">
    <citation type="journal article" date="2024" name="Plant Biotechnol. J.">
        <title>Genome and CRISPR/Cas9 system of a widespread forest tree (Populus alba) in the world.</title>
        <authorList>
            <person name="Liu Y.J."/>
            <person name="Jiang P.F."/>
            <person name="Han X.M."/>
            <person name="Li X.Y."/>
            <person name="Wang H.M."/>
            <person name="Wang Y.J."/>
            <person name="Wang X.X."/>
            <person name="Zeng Q.Y."/>
        </authorList>
    </citation>
    <scope>NUCLEOTIDE SEQUENCE [LARGE SCALE GENOMIC DNA]</scope>
    <source>
        <strain evidence="2">cv. PAL-ZL1</strain>
    </source>
</reference>
<protein>
    <submittedName>
        <fullName evidence="1">Uncharacterized protein</fullName>
    </submittedName>
</protein>
<keyword evidence="2" id="KW-1185">Reference proteome</keyword>
<proteinExistence type="predicted"/>